<feature type="region of interest" description="Disordered" evidence="1">
    <location>
        <begin position="160"/>
        <end position="387"/>
    </location>
</feature>
<feature type="compositionally biased region" description="Basic and acidic residues" evidence="1">
    <location>
        <begin position="217"/>
        <end position="235"/>
    </location>
</feature>
<evidence type="ECO:0000256" key="1">
    <source>
        <dbReference type="SAM" id="MobiDB-lite"/>
    </source>
</evidence>
<protein>
    <submittedName>
        <fullName evidence="2">Uncharacterized protein</fullName>
    </submittedName>
</protein>
<comment type="caution">
    <text evidence="2">The sequence shown here is derived from an EMBL/GenBank/DDBJ whole genome shotgun (WGS) entry which is preliminary data.</text>
</comment>
<feature type="compositionally biased region" description="Basic and acidic residues" evidence="1">
    <location>
        <begin position="52"/>
        <end position="68"/>
    </location>
</feature>
<feature type="compositionally biased region" description="Low complexity" evidence="1">
    <location>
        <begin position="160"/>
        <end position="184"/>
    </location>
</feature>
<dbReference type="Proteomes" id="UP000799429">
    <property type="component" value="Unassembled WGS sequence"/>
</dbReference>
<evidence type="ECO:0000313" key="2">
    <source>
        <dbReference type="EMBL" id="KAF2837578.1"/>
    </source>
</evidence>
<sequence length="387" mass="40822">MDEFAQTRAPDDLFDDDFVPIAEPVEEVAPAPAPPPPPEPAHAQIPRGPRGGRPDRGGRGRGRSDRIAHQVPSQHQPQQQKLDTASAAPPSTTVAPADADTAAGAEPGAQATGDDKQAQHKKDAAVRGDRSATGGVKKDKLTEEQLTERLNAMSLKNASLAAAHARAEADASAFSARESAAAVERAARQKQDRQNRQQMMGERERNRQRKLNALGGREWDAEKEENFAGVGEERRGNRRGAFGGVVAPRNEGPRSENARVDAADDAVSHSQPSRGRGGDRGRGGRGRGGRGRGRGGDGGPANVKSRPQQAPPTADEFPDLPAATKKDKEGAAPPKPLEFPTRAKTAGDSQTQTSDPRPGINKQESFGLGSPGVSGEPKSWADQVEAA</sequence>
<organism evidence="2 3">
    <name type="scientific">Patellaria atrata CBS 101060</name>
    <dbReference type="NCBI Taxonomy" id="1346257"/>
    <lineage>
        <taxon>Eukaryota</taxon>
        <taxon>Fungi</taxon>
        <taxon>Dikarya</taxon>
        <taxon>Ascomycota</taxon>
        <taxon>Pezizomycotina</taxon>
        <taxon>Dothideomycetes</taxon>
        <taxon>Dothideomycetes incertae sedis</taxon>
        <taxon>Patellariales</taxon>
        <taxon>Patellariaceae</taxon>
        <taxon>Patellaria</taxon>
    </lineage>
</organism>
<proteinExistence type="predicted"/>
<name>A0A9P4S7J9_9PEZI</name>
<gene>
    <name evidence="2" type="ORF">M501DRAFT_1006617</name>
</gene>
<feature type="compositionally biased region" description="Basic and acidic residues" evidence="1">
    <location>
        <begin position="113"/>
        <end position="143"/>
    </location>
</feature>
<feature type="compositionally biased region" description="Low complexity" evidence="1">
    <location>
        <begin position="19"/>
        <end position="30"/>
    </location>
</feature>
<keyword evidence="3" id="KW-1185">Reference proteome</keyword>
<feature type="compositionally biased region" description="Pro residues" evidence="1">
    <location>
        <begin position="31"/>
        <end position="40"/>
    </location>
</feature>
<reference evidence="2" key="1">
    <citation type="journal article" date="2020" name="Stud. Mycol.">
        <title>101 Dothideomycetes genomes: a test case for predicting lifestyles and emergence of pathogens.</title>
        <authorList>
            <person name="Haridas S."/>
            <person name="Albert R."/>
            <person name="Binder M."/>
            <person name="Bloem J."/>
            <person name="Labutti K."/>
            <person name="Salamov A."/>
            <person name="Andreopoulos B."/>
            <person name="Baker S."/>
            <person name="Barry K."/>
            <person name="Bills G."/>
            <person name="Bluhm B."/>
            <person name="Cannon C."/>
            <person name="Castanera R."/>
            <person name="Culley D."/>
            <person name="Daum C."/>
            <person name="Ezra D."/>
            <person name="Gonzalez J."/>
            <person name="Henrissat B."/>
            <person name="Kuo A."/>
            <person name="Liang C."/>
            <person name="Lipzen A."/>
            <person name="Lutzoni F."/>
            <person name="Magnuson J."/>
            <person name="Mondo S."/>
            <person name="Nolan M."/>
            <person name="Ohm R."/>
            <person name="Pangilinan J."/>
            <person name="Park H.-J."/>
            <person name="Ramirez L."/>
            <person name="Alfaro M."/>
            <person name="Sun H."/>
            <person name="Tritt A."/>
            <person name="Yoshinaga Y."/>
            <person name="Zwiers L.-H."/>
            <person name="Turgeon B."/>
            <person name="Goodwin S."/>
            <person name="Spatafora J."/>
            <person name="Crous P."/>
            <person name="Grigoriev I."/>
        </authorList>
    </citation>
    <scope>NUCLEOTIDE SEQUENCE</scope>
    <source>
        <strain evidence="2">CBS 101060</strain>
    </source>
</reference>
<feature type="compositionally biased region" description="Basic residues" evidence="1">
    <location>
        <begin position="283"/>
        <end position="293"/>
    </location>
</feature>
<feature type="compositionally biased region" description="Basic and acidic residues" evidence="1">
    <location>
        <begin position="251"/>
        <end position="262"/>
    </location>
</feature>
<evidence type="ECO:0000313" key="3">
    <source>
        <dbReference type="Proteomes" id="UP000799429"/>
    </source>
</evidence>
<dbReference type="EMBL" id="MU006099">
    <property type="protein sequence ID" value="KAF2837578.1"/>
    <property type="molecule type" value="Genomic_DNA"/>
</dbReference>
<feature type="compositionally biased region" description="Low complexity" evidence="1">
    <location>
        <begin position="69"/>
        <end position="112"/>
    </location>
</feature>
<feature type="compositionally biased region" description="Basic and acidic residues" evidence="1">
    <location>
        <begin position="185"/>
        <end position="205"/>
    </location>
</feature>
<accession>A0A9P4S7J9</accession>
<dbReference type="OrthoDB" id="2402960at2759"/>
<feature type="region of interest" description="Disordered" evidence="1">
    <location>
        <begin position="1"/>
        <end position="143"/>
    </location>
</feature>
<dbReference type="AlphaFoldDB" id="A0A9P4S7J9"/>